<evidence type="ECO:0000313" key="8">
    <source>
        <dbReference type="Proteomes" id="UP000234681"/>
    </source>
</evidence>
<evidence type="ECO:0000313" key="7">
    <source>
        <dbReference type="EMBL" id="EDM13109.1"/>
    </source>
</evidence>
<dbReference type="EMBL" id="CH473953">
    <property type="protein sequence ID" value="EDM13109.1"/>
    <property type="molecule type" value="Genomic_DNA"/>
</dbReference>
<dbReference type="SUPFAM" id="SSF54984">
    <property type="entry name" value="eEF-1beta-like"/>
    <property type="match status" value="1"/>
</dbReference>
<dbReference type="Proteomes" id="UP000234681">
    <property type="component" value="Chromosome 1"/>
</dbReference>
<dbReference type="InterPro" id="IPR049720">
    <property type="entry name" value="EF1B_bsu/dsu"/>
</dbReference>
<feature type="transmembrane region" description="Helical" evidence="5">
    <location>
        <begin position="59"/>
        <end position="77"/>
    </location>
</feature>
<evidence type="ECO:0000256" key="3">
    <source>
        <dbReference type="ARBA" id="ARBA00022917"/>
    </source>
</evidence>
<feature type="domain" description="Elongation factor 1 beta central acidic region eukaryote" evidence="6">
    <location>
        <begin position="151"/>
        <end position="178"/>
    </location>
</feature>
<keyword evidence="5" id="KW-0472">Membrane</keyword>
<evidence type="ECO:0000259" key="6">
    <source>
        <dbReference type="SMART" id="SM01182"/>
    </source>
</evidence>
<name>A6I0X8_RAT</name>
<dbReference type="InterPro" id="IPR036219">
    <property type="entry name" value="eEF-1beta-like_sf"/>
</dbReference>
<protein>
    <submittedName>
        <fullName evidence="7">RCG63641</fullName>
    </submittedName>
</protein>
<accession>A6I0X8</accession>
<dbReference type="InterPro" id="IPR014717">
    <property type="entry name" value="Transl_elong_EF1B/ribsomal_bS6"/>
</dbReference>
<dbReference type="PANTHER" id="PTHR11595:SF21">
    <property type="entry name" value="ELONGATION FACTOR 1-BETA"/>
    <property type="match status" value="1"/>
</dbReference>
<keyword evidence="3" id="KW-0648">Protein biosynthesis</keyword>
<dbReference type="SMART" id="SM01182">
    <property type="entry name" value="EF-1_beta_acid"/>
    <property type="match status" value="1"/>
</dbReference>
<evidence type="ECO:0000256" key="5">
    <source>
        <dbReference type="SAM" id="Phobius"/>
    </source>
</evidence>
<dbReference type="Gene3D" id="3.30.70.60">
    <property type="match status" value="1"/>
</dbReference>
<evidence type="ECO:0000256" key="2">
    <source>
        <dbReference type="ARBA" id="ARBA00022768"/>
    </source>
</evidence>
<keyword evidence="2" id="KW-0251">Elongation factor</keyword>
<comment type="similarity">
    <text evidence="1">Belongs to the EF-1-beta/EF-1-delta family.</text>
</comment>
<dbReference type="PANTHER" id="PTHR11595">
    <property type="entry name" value="EF-HAND AND COILED-COIL DOMAIN-CONTAINING FAMILY MEMBER"/>
    <property type="match status" value="1"/>
</dbReference>
<proteinExistence type="inferred from homology"/>
<dbReference type="InterPro" id="IPR001326">
    <property type="entry name" value="Transl_elong_EF1B_B/D_CS"/>
</dbReference>
<dbReference type="InterPro" id="IPR014038">
    <property type="entry name" value="EF1B_bsu/dsu_GNE"/>
</dbReference>
<feature type="region of interest" description="Disordered" evidence="4">
    <location>
        <begin position="1"/>
        <end position="27"/>
    </location>
</feature>
<dbReference type="GO" id="GO:0005853">
    <property type="term" value="C:eukaryotic translation elongation factor 1 complex"/>
    <property type="evidence" value="ECO:0007669"/>
    <property type="project" value="InterPro"/>
</dbReference>
<dbReference type="PROSITE" id="PS00824">
    <property type="entry name" value="EF1BD_1"/>
    <property type="match status" value="1"/>
</dbReference>
<feature type="non-terminal residue" evidence="7">
    <location>
        <position position="218"/>
    </location>
</feature>
<gene>
    <name evidence="7" type="ORF">rCG_63641</name>
</gene>
<dbReference type="GO" id="GO:0003746">
    <property type="term" value="F:translation elongation factor activity"/>
    <property type="evidence" value="ECO:0007669"/>
    <property type="project" value="UniProtKB-KW"/>
</dbReference>
<reference evidence="8" key="1">
    <citation type="submission" date="2005-09" db="EMBL/GenBank/DDBJ databases">
        <authorList>
            <person name="Mural R.J."/>
            <person name="Li P.W."/>
            <person name="Adams M.D."/>
            <person name="Amanatides P.G."/>
            <person name="Baden-Tillson H."/>
            <person name="Barnstead M."/>
            <person name="Chin S.H."/>
            <person name="Dew I."/>
            <person name="Evans C.A."/>
            <person name="Ferriera S."/>
            <person name="Flanigan M."/>
            <person name="Fosler C."/>
            <person name="Glodek A."/>
            <person name="Gu Z."/>
            <person name="Holt R.A."/>
            <person name="Jennings D."/>
            <person name="Kraft C.L."/>
            <person name="Lu F."/>
            <person name="Nguyen T."/>
            <person name="Nusskern D.R."/>
            <person name="Pfannkoch C.M."/>
            <person name="Sitter C."/>
            <person name="Sutton G.G."/>
            <person name="Venter J.C."/>
            <person name="Wang Z."/>
            <person name="Woodage T."/>
            <person name="Zheng X.H."/>
            <person name="Zhong F."/>
        </authorList>
    </citation>
    <scope>NUCLEOTIDE SEQUENCE [LARGE SCALE GENOMIC DNA]</scope>
    <source>
        <strain>BN</strain>
        <strain evidence="8">Sprague-Dawley</strain>
    </source>
</reference>
<evidence type="ECO:0000256" key="4">
    <source>
        <dbReference type="SAM" id="MobiDB-lite"/>
    </source>
</evidence>
<keyword evidence="5" id="KW-0812">Transmembrane</keyword>
<dbReference type="InterPro" id="IPR018940">
    <property type="entry name" value="EF-1_beta_acid_region_euk"/>
</dbReference>
<dbReference type="Pfam" id="PF00736">
    <property type="entry name" value="EF1_GNE"/>
    <property type="match status" value="1"/>
</dbReference>
<dbReference type="Pfam" id="PF10587">
    <property type="entry name" value="EF-1_beta_acid"/>
    <property type="match status" value="1"/>
</dbReference>
<dbReference type="AlphaFoldDB" id="A6I0X8"/>
<keyword evidence="5" id="KW-1133">Transmembrane helix</keyword>
<organism evidence="7 8">
    <name type="scientific">Rattus norvegicus</name>
    <name type="common">Rat</name>
    <dbReference type="NCBI Taxonomy" id="10116"/>
    <lineage>
        <taxon>Eukaryota</taxon>
        <taxon>Metazoa</taxon>
        <taxon>Chordata</taxon>
        <taxon>Craniata</taxon>
        <taxon>Vertebrata</taxon>
        <taxon>Euteleostomi</taxon>
        <taxon>Mammalia</taxon>
        <taxon>Eutheria</taxon>
        <taxon>Euarchontoglires</taxon>
        <taxon>Glires</taxon>
        <taxon>Rodentia</taxon>
        <taxon>Myomorpha</taxon>
        <taxon>Muroidea</taxon>
        <taxon>Muridae</taxon>
        <taxon>Murinae</taxon>
        <taxon>Rattus</taxon>
    </lineage>
</organism>
<sequence>MKDEGLHSRLHSISKPPPDPLSDCLPPAWGSGCQDVSFQPHASSHDDHRLTNPNSRTPFFSLSAGLGLLALFSSALVRLPVTADPMGFGDLKTPAGLQVLNDYLADKSYIEGEKASLPGVKKSLGKYGPASVADTTGSGAADAKDDDDIDLFGSDVEEESEDAKRLREERLARYESKKAKMPAVVAKSSISLDVKPWDDETDMTKLEECVRSIQVDGL</sequence>
<evidence type="ECO:0000256" key="1">
    <source>
        <dbReference type="ARBA" id="ARBA00007411"/>
    </source>
</evidence>